<dbReference type="EMBL" id="SSMC01000001">
    <property type="protein sequence ID" value="THD69578.1"/>
    <property type="molecule type" value="Genomic_DNA"/>
</dbReference>
<dbReference type="Proteomes" id="UP000305939">
    <property type="component" value="Unassembled WGS sequence"/>
</dbReference>
<name>A0A4V3UYG8_9FLAO</name>
<dbReference type="OrthoDB" id="1437325at2"/>
<evidence type="ECO:0000313" key="2">
    <source>
        <dbReference type="Proteomes" id="UP000305939"/>
    </source>
</evidence>
<accession>A0A4V3UYG8</accession>
<reference evidence="1 2" key="1">
    <citation type="submission" date="2019-04" db="EMBL/GenBank/DDBJ databases">
        <title>Draft genome sequence of Robertkochia marina CC-AMO-30D.</title>
        <authorList>
            <person name="Hameed A."/>
            <person name="Lin S.-Y."/>
            <person name="Shahina M."/>
            <person name="Lai W.-A."/>
            <person name="Young C.-C."/>
        </authorList>
    </citation>
    <scope>NUCLEOTIDE SEQUENCE [LARGE SCALE GENOMIC DNA]</scope>
    <source>
        <strain evidence="1 2">CC-AMO-30D</strain>
    </source>
</reference>
<proteinExistence type="predicted"/>
<keyword evidence="2" id="KW-1185">Reference proteome</keyword>
<dbReference type="Gene3D" id="3.40.30.10">
    <property type="entry name" value="Glutaredoxin"/>
    <property type="match status" value="1"/>
</dbReference>
<comment type="caution">
    <text evidence="1">The sequence shown here is derived from an EMBL/GenBank/DDBJ whole genome shotgun (WGS) entry which is preliminary data.</text>
</comment>
<evidence type="ECO:0008006" key="3">
    <source>
        <dbReference type="Google" id="ProtNLM"/>
    </source>
</evidence>
<protein>
    <recommendedName>
        <fullName evidence="3">Redoxin domain-containing protein</fullName>
    </recommendedName>
</protein>
<dbReference type="RefSeq" id="WP_136335068.1">
    <property type="nucleotide sequence ID" value="NZ_QXMP01000001.1"/>
</dbReference>
<sequence>MKKYLVLGILFVLPILAYMFFASGVNNFGKLPILNDDVTAPSVEGLSLQGRITILGFPGDQLDQKKTNALNLNQKIYKRFNGFDDLQFVMLLPEGNDDKIAELKSELGQLADISNWNFIQAGPNQVSEVFNSLGTPLTLDEYYGCNEVFIIDKEGRLRGREKDDNEKPLYGYDATSVAVINNIMVDDVKIILAEYRLAKKENNNGSEGGRNSILKKNVQ</sequence>
<gene>
    <name evidence="1" type="ORF">E7Z59_04430</name>
</gene>
<evidence type="ECO:0000313" key="1">
    <source>
        <dbReference type="EMBL" id="THD69578.1"/>
    </source>
</evidence>
<organism evidence="1 2">
    <name type="scientific">Robertkochia marina</name>
    <dbReference type="NCBI Taxonomy" id="1227945"/>
    <lineage>
        <taxon>Bacteria</taxon>
        <taxon>Pseudomonadati</taxon>
        <taxon>Bacteroidota</taxon>
        <taxon>Flavobacteriia</taxon>
        <taxon>Flavobacteriales</taxon>
        <taxon>Flavobacteriaceae</taxon>
        <taxon>Robertkochia</taxon>
    </lineage>
</organism>
<dbReference type="AlphaFoldDB" id="A0A4V3UYG8"/>